<feature type="active site" description="Charge relay system" evidence="7">
    <location>
        <position position="221"/>
    </location>
</feature>
<evidence type="ECO:0000256" key="1">
    <source>
        <dbReference type="ARBA" id="ARBA00005622"/>
    </source>
</evidence>
<dbReference type="InterPro" id="IPR029058">
    <property type="entry name" value="AB_hydrolase_fold"/>
</dbReference>
<organism evidence="9 10">
    <name type="scientific">Neisseria gonorrhoeae 3502</name>
    <dbReference type="NCBI Taxonomy" id="1193404"/>
    <lineage>
        <taxon>Bacteria</taxon>
        <taxon>Pseudomonadati</taxon>
        <taxon>Pseudomonadota</taxon>
        <taxon>Betaproteobacteria</taxon>
        <taxon>Neisseriales</taxon>
        <taxon>Neisseriaceae</taxon>
        <taxon>Neisseria</taxon>
    </lineage>
</organism>
<comment type="similarity">
    <text evidence="1 8">Belongs to the esterase D family.</text>
</comment>
<evidence type="ECO:0000313" key="10">
    <source>
        <dbReference type="Proteomes" id="UP000223296"/>
    </source>
</evidence>
<dbReference type="Gene3D" id="3.40.50.1820">
    <property type="entry name" value="alpha/beta hydrolase"/>
    <property type="match status" value="1"/>
</dbReference>
<evidence type="ECO:0000256" key="5">
    <source>
        <dbReference type="ARBA" id="ARBA00047590"/>
    </source>
</evidence>
<comment type="function">
    <text evidence="8">Serine hydrolase involved in the detoxification of formaldehyde.</text>
</comment>
<dbReference type="RefSeq" id="WP_003692962.1">
    <property type="nucleotide sequence ID" value="NZ_AVBE01000002.1"/>
</dbReference>
<dbReference type="PANTHER" id="PTHR10061">
    <property type="entry name" value="S-FORMYLGLUTATHIONE HYDROLASE"/>
    <property type="match status" value="1"/>
</dbReference>
<proteinExistence type="inferred from homology"/>
<evidence type="ECO:0000256" key="2">
    <source>
        <dbReference type="ARBA" id="ARBA00012479"/>
    </source>
</evidence>
<dbReference type="EMBL" id="AVBE01000002">
    <property type="protein sequence ID" value="PHJ35970.1"/>
    <property type="molecule type" value="Genomic_DNA"/>
</dbReference>
<keyword evidence="4 8" id="KW-0378">Hydrolase</keyword>
<evidence type="ECO:0000256" key="7">
    <source>
        <dbReference type="PIRSR" id="PIRSR614186-1"/>
    </source>
</evidence>
<dbReference type="NCBIfam" id="TIGR02821">
    <property type="entry name" value="fghA_ester_D"/>
    <property type="match status" value="1"/>
</dbReference>
<dbReference type="GO" id="GO:0018738">
    <property type="term" value="F:S-formylglutathione hydrolase activity"/>
    <property type="evidence" value="ECO:0007669"/>
    <property type="project" value="UniProtKB-UniRule"/>
</dbReference>
<evidence type="ECO:0000313" key="9">
    <source>
        <dbReference type="EMBL" id="PHJ35970.1"/>
    </source>
</evidence>
<reference evidence="9 10" key="1">
    <citation type="submission" date="2013-08" db="EMBL/GenBank/DDBJ databases">
        <authorList>
            <person name="Trees D."/>
        </authorList>
    </citation>
    <scope>NUCLEOTIDE SEQUENCE [LARGE SCALE GENOMIC DNA]</scope>
    <source>
        <strain evidence="9 10">3502</strain>
    </source>
</reference>
<dbReference type="EC" id="3.1.2.12" evidence="2 6"/>
<dbReference type="GO" id="GO:0052689">
    <property type="term" value="F:carboxylic ester hydrolase activity"/>
    <property type="evidence" value="ECO:0007669"/>
    <property type="project" value="UniProtKB-KW"/>
</dbReference>
<dbReference type="SUPFAM" id="SSF53474">
    <property type="entry name" value="alpha/beta-Hydrolases"/>
    <property type="match status" value="1"/>
</dbReference>
<comment type="catalytic activity">
    <reaction evidence="5 8">
        <text>S-formylglutathione + H2O = formate + glutathione + H(+)</text>
        <dbReference type="Rhea" id="RHEA:14961"/>
        <dbReference type="ChEBI" id="CHEBI:15377"/>
        <dbReference type="ChEBI" id="CHEBI:15378"/>
        <dbReference type="ChEBI" id="CHEBI:15740"/>
        <dbReference type="ChEBI" id="CHEBI:57688"/>
        <dbReference type="ChEBI" id="CHEBI:57925"/>
        <dbReference type="EC" id="3.1.2.12"/>
    </reaction>
</comment>
<dbReference type="InterPro" id="IPR014186">
    <property type="entry name" value="S-formylglutathione_hydrol"/>
</dbReference>
<dbReference type="Pfam" id="PF00756">
    <property type="entry name" value="Esterase"/>
    <property type="match status" value="1"/>
</dbReference>
<accession>A0AA44U9W8</accession>
<feature type="active site" description="Charge relay system" evidence="7">
    <location>
        <position position="254"/>
    </location>
</feature>
<evidence type="ECO:0000256" key="6">
    <source>
        <dbReference type="NCBIfam" id="TIGR02821"/>
    </source>
</evidence>
<gene>
    <name evidence="9" type="ORF">N776_03070</name>
</gene>
<feature type="active site" description="Charge relay system" evidence="7">
    <location>
        <position position="145"/>
    </location>
</feature>
<evidence type="ECO:0000256" key="3">
    <source>
        <dbReference type="ARBA" id="ARBA00022487"/>
    </source>
</evidence>
<dbReference type="InterPro" id="IPR000801">
    <property type="entry name" value="Esterase-like"/>
</dbReference>
<evidence type="ECO:0000256" key="8">
    <source>
        <dbReference type="RuleBase" id="RU363068"/>
    </source>
</evidence>
<evidence type="ECO:0000256" key="4">
    <source>
        <dbReference type="ARBA" id="ARBA00022801"/>
    </source>
</evidence>
<dbReference type="FunFam" id="3.40.50.1820:FF:000002">
    <property type="entry name" value="S-formylglutathione hydrolase"/>
    <property type="match status" value="1"/>
</dbReference>
<keyword evidence="3 8" id="KW-0719">Serine esterase</keyword>
<protein>
    <recommendedName>
        <fullName evidence="2 6">S-formylglutathione hydrolase</fullName>
        <ecNumber evidence="2 6">3.1.2.12</ecNumber>
    </recommendedName>
</protein>
<dbReference type="GO" id="GO:0005829">
    <property type="term" value="C:cytosol"/>
    <property type="evidence" value="ECO:0007669"/>
    <property type="project" value="TreeGrafter"/>
</dbReference>
<dbReference type="AlphaFoldDB" id="A0AA44U9W8"/>
<dbReference type="Proteomes" id="UP000223296">
    <property type="component" value="Unassembled WGS sequence"/>
</dbReference>
<dbReference type="PANTHER" id="PTHR10061:SF0">
    <property type="entry name" value="S-FORMYLGLUTATHIONE HYDROLASE"/>
    <property type="match status" value="1"/>
</dbReference>
<sequence>MKLIEQHQIFGGSQQVWAHHAQTLQCEMKFAVYLPDNRENQPLGVIYWLSGLTCTEQNFITKSSFRRYAAEHQVVVVAPDTGPRGEQVPNGAAYDLGQGAGFYLNATEQPWAANYQMYDYILNELPRLIEEHFPTNGKRSIMGHSMDGHGALVLALRNREHYQSVSAFSPILSPSLVPWGEKAFTAYLGKDREKWQQYDANSLIQQGYKVQGMRIDQGLEDEFLPTQLRTKDFIETCRAANQPIDVRFHKGYDHSYYFIASFIGEHIAYHAAFLK</sequence>
<dbReference type="GO" id="GO:0046294">
    <property type="term" value="P:formaldehyde catabolic process"/>
    <property type="evidence" value="ECO:0007669"/>
    <property type="project" value="InterPro"/>
</dbReference>
<comment type="caution">
    <text evidence="9">The sequence shown here is derived from an EMBL/GenBank/DDBJ whole genome shotgun (WGS) entry which is preliminary data.</text>
</comment>
<name>A0AA44U9W8_NEIGO</name>